<evidence type="ECO:0000313" key="2">
    <source>
        <dbReference type="EMBL" id="KAF4758396.1"/>
    </source>
</evidence>
<feature type="region of interest" description="Disordered" evidence="1">
    <location>
        <begin position="229"/>
        <end position="330"/>
    </location>
</feature>
<evidence type="ECO:0000256" key="1">
    <source>
        <dbReference type="SAM" id="MobiDB-lite"/>
    </source>
</evidence>
<feature type="compositionally biased region" description="Polar residues" evidence="1">
    <location>
        <begin position="320"/>
        <end position="330"/>
    </location>
</feature>
<feature type="compositionally biased region" description="Basic and acidic residues" evidence="1">
    <location>
        <begin position="258"/>
        <end position="272"/>
    </location>
</feature>
<protein>
    <submittedName>
        <fullName evidence="2">Uncharacterized protein</fullName>
    </submittedName>
</protein>
<dbReference type="AlphaFoldDB" id="A0A7J6UMX7"/>
<name>A0A7J6UMX7_PEROL</name>
<feature type="compositionally biased region" description="Basic and acidic residues" evidence="1">
    <location>
        <begin position="229"/>
        <end position="239"/>
    </location>
</feature>
<keyword evidence="3" id="KW-1185">Reference proteome</keyword>
<dbReference type="EMBL" id="JABANO010001490">
    <property type="protein sequence ID" value="KAF4758396.1"/>
    <property type="molecule type" value="Genomic_DNA"/>
</dbReference>
<comment type="caution">
    <text evidence="2">The sequence shown here is derived from an EMBL/GenBank/DDBJ whole genome shotgun (WGS) entry which is preliminary data.</text>
</comment>
<evidence type="ECO:0000313" key="3">
    <source>
        <dbReference type="Proteomes" id="UP000553632"/>
    </source>
</evidence>
<feature type="compositionally biased region" description="Polar residues" evidence="1">
    <location>
        <begin position="246"/>
        <end position="256"/>
    </location>
</feature>
<dbReference type="Proteomes" id="UP000553632">
    <property type="component" value="Unassembled WGS sequence"/>
</dbReference>
<sequence length="330" mass="36615">MSFLKPVILGGAALCYVEGLQGVEWLFGKSRGGIEYYVSPTARDRGQSIEKEAFGLKVGPFIAWARTFIGYEKKPKDTVDLATVYEVCEDNKQKTYTVTVNSDAKNLPCFSEIVGPSETSDNDSVLHDLNSICEDNAFDLFQPRADLHLTGHYFGAIDANRALEIQLEDDVPVAASVYGFKSKILMIMPVHSLFVFAQLSDVNQTKLVLRNGEGDNFYNHRYSPIGRTTLEKWDTDARPQLKPRTRSSSPKASPTMPNDKRVAKSELRERKPSSSASSTSTDSEEVFKLKMRKRRSSSPASSTDRNNEGSGPKTRKRSASPPTSSDYDSS</sequence>
<accession>A0A7J6UMX7</accession>
<organism evidence="2 3">
    <name type="scientific">Perkinsus olseni</name>
    <name type="common">Perkinsus atlanticus</name>
    <dbReference type="NCBI Taxonomy" id="32597"/>
    <lineage>
        <taxon>Eukaryota</taxon>
        <taxon>Sar</taxon>
        <taxon>Alveolata</taxon>
        <taxon>Perkinsozoa</taxon>
        <taxon>Perkinsea</taxon>
        <taxon>Perkinsida</taxon>
        <taxon>Perkinsidae</taxon>
        <taxon>Perkinsus</taxon>
    </lineage>
</organism>
<reference evidence="2 3" key="1">
    <citation type="submission" date="2020-04" db="EMBL/GenBank/DDBJ databases">
        <title>Perkinsus olseni comparative genomics.</title>
        <authorList>
            <person name="Bogema D.R."/>
        </authorList>
    </citation>
    <scope>NUCLEOTIDE SEQUENCE [LARGE SCALE GENOMIC DNA]</scope>
    <source>
        <strain evidence="2 3">ATCC PRA-207</strain>
    </source>
</reference>
<gene>
    <name evidence="2" type="ORF">FOZ63_015679</name>
</gene>
<feature type="non-terminal residue" evidence="2">
    <location>
        <position position="330"/>
    </location>
</feature>
<proteinExistence type="predicted"/>